<reference evidence="3 4" key="1">
    <citation type="journal article" date="2020" name="Biotechnol. Biofuels">
        <title>New insights from the biogas microbiome by comprehensive genome-resolved metagenomics of nearly 1600 species originating from multiple anaerobic digesters.</title>
        <authorList>
            <person name="Campanaro S."/>
            <person name="Treu L."/>
            <person name="Rodriguez-R L.M."/>
            <person name="Kovalovszki A."/>
            <person name="Ziels R.M."/>
            <person name="Maus I."/>
            <person name="Zhu X."/>
            <person name="Kougias P.G."/>
            <person name="Basile A."/>
            <person name="Luo G."/>
            <person name="Schluter A."/>
            <person name="Konstantinidis K.T."/>
            <person name="Angelidaki I."/>
        </authorList>
    </citation>
    <scope>NUCLEOTIDE SEQUENCE [LARGE SCALE GENOMIC DNA]</scope>
    <source>
        <strain evidence="3">AS27yjCOA_65</strain>
    </source>
</reference>
<feature type="domain" description="TolB N-terminal" evidence="2">
    <location>
        <begin position="28"/>
        <end position="127"/>
    </location>
</feature>
<comment type="caution">
    <text evidence="3">The sequence shown here is derived from an EMBL/GenBank/DDBJ whole genome shotgun (WGS) entry which is preliminary data.</text>
</comment>
<accession>A0A7X9FTR8</accession>
<protein>
    <recommendedName>
        <fullName evidence="2">TolB N-terminal domain-containing protein</fullName>
    </recommendedName>
</protein>
<dbReference type="Pfam" id="PF07676">
    <property type="entry name" value="PD40"/>
    <property type="match status" value="4"/>
</dbReference>
<comment type="similarity">
    <text evidence="1">Belongs to the TolB family.</text>
</comment>
<dbReference type="AlphaFoldDB" id="A0A7X9FTR8"/>
<dbReference type="InterPro" id="IPR011659">
    <property type="entry name" value="WD40"/>
</dbReference>
<dbReference type="InterPro" id="IPR011042">
    <property type="entry name" value="6-blade_b-propeller_TolB-like"/>
</dbReference>
<dbReference type="InterPro" id="IPR007195">
    <property type="entry name" value="TolB_N"/>
</dbReference>
<evidence type="ECO:0000313" key="4">
    <source>
        <dbReference type="Proteomes" id="UP000524246"/>
    </source>
</evidence>
<evidence type="ECO:0000313" key="3">
    <source>
        <dbReference type="EMBL" id="NMC64163.1"/>
    </source>
</evidence>
<dbReference type="Gene3D" id="3.40.50.10070">
    <property type="entry name" value="TolB, N-terminal domain"/>
    <property type="match status" value="1"/>
</dbReference>
<dbReference type="Gene3D" id="2.120.10.30">
    <property type="entry name" value="TolB, C-terminal domain"/>
    <property type="match status" value="2"/>
</dbReference>
<evidence type="ECO:0000256" key="1">
    <source>
        <dbReference type="ARBA" id="ARBA00009820"/>
    </source>
</evidence>
<dbReference type="SUPFAM" id="SSF69304">
    <property type="entry name" value="Tricorn protease N-terminal domain"/>
    <property type="match status" value="1"/>
</dbReference>
<dbReference type="PANTHER" id="PTHR36842">
    <property type="entry name" value="PROTEIN TOLB HOMOLOG"/>
    <property type="match status" value="1"/>
</dbReference>
<dbReference type="GO" id="GO:0042597">
    <property type="term" value="C:periplasmic space"/>
    <property type="evidence" value="ECO:0007669"/>
    <property type="project" value="InterPro"/>
</dbReference>
<dbReference type="Proteomes" id="UP000524246">
    <property type="component" value="Unassembled WGS sequence"/>
</dbReference>
<sequence>MKRSIVGLVAILFLVNEAFAQTDIYLSGAAKLLPIAVPQLCQEAAPTTATKEIPNTIGRDLDLSGYFEVLSPSAYIESPGKCGGPESMTYSDWTVIGADHVVKGNVSVSGSRLRARMWLVDVIKQQAVLGKEYEAGANDASMVAHRFANEILKYFTGSYGPFGTQIAFSTKVGRFKEIAIMDMDGGNLRQLTNERSLATSVSWAPNGKSLIFTSYRARVPDLFTIDIFNRSIKNLTNNADLELSPHYMRNGTILASINEGNKDSHLVILDGNGRMLRRITSGSGVIDVSGQWSPDESQIVFCSNRGGGPQIYVMNANGSDVHRISFVSSNYCTSPAWSPKGDKITFICRADAGFNVFVSAPDGSNPMQLTSYGDNEDPTWSPDGRYIAFSSTLGKGVIPSIALIRADGAGLKQITKSRSGDYNPAWGPGIE</sequence>
<gene>
    <name evidence="3" type="ORF">GYA55_13445</name>
</gene>
<dbReference type="EMBL" id="JAAZON010000613">
    <property type="protein sequence ID" value="NMC64163.1"/>
    <property type="molecule type" value="Genomic_DNA"/>
</dbReference>
<dbReference type="GO" id="GO:0015031">
    <property type="term" value="P:protein transport"/>
    <property type="evidence" value="ECO:0007669"/>
    <property type="project" value="InterPro"/>
</dbReference>
<name>A0A7X9FTR8_9DELT</name>
<evidence type="ECO:0000259" key="2">
    <source>
        <dbReference type="Pfam" id="PF04052"/>
    </source>
</evidence>
<organism evidence="3 4">
    <name type="scientific">SAR324 cluster bacterium</name>
    <dbReference type="NCBI Taxonomy" id="2024889"/>
    <lineage>
        <taxon>Bacteria</taxon>
        <taxon>Deltaproteobacteria</taxon>
        <taxon>SAR324 cluster</taxon>
    </lineage>
</organism>
<dbReference type="SUPFAM" id="SSF52964">
    <property type="entry name" value="TolB, N-terminal domain"/>
    <property type="match status" value="1"/>
</dbReference>
<proteinExistence type="inferred from homology"/>
<dbReference type="Pfam" id="PF04052">
    <property type="entry name" value="TolB_N"/>
    <property type="match status" value="1"/>
</dbReference>
<dbReference type="PANTHER" id="PTHR36842:SF1">
    <property type="entry name" value="PROTEIN TOLB"/>
    <property type="match status" value="1"/>
</dbReference>